<gene>
    <name evidence="2" type="ORF">CYMTET_10113</name>
</gene>
<sequence>MFRLNSSYLDSLEQEPERNESKADLPRLAPWQSFRLEQAHHKGKKNYEVKSLMGDLHLSRSEVLLWLKLRSTDPSLAPPKKEAPPSREKRAEPKKLNHNPYAKSGGVLKV</sequence>
<evidence type="ECO:0000313" key="3">
    <source>
        <dbReference type="Proteomes" id="UP001190700"/>
    </source>
</evidence>
<dbReference type="AlphaFoldDB" id="A0AAE0LET0"/>
<organism evidence="2 3">
    <name type="scientific">Cymbomonas tetramitiformis</name>
    <dbReference type="NCBI Taxonomy" id="36881"/>
    <lineage>
        <taxon>Eukaryota</taxon>
        <taxon>Viridiplantae</taxon>
        <taxon>Chlorophyta</taxon>
        <taxon>Pyramimonadophyceae</taxon>
        <taxon>Pyramimonadales</taxon>
        <taxon>Pyramimonadaceae</taxon>
        <taxon>Cymbomonas</taxon>
    </lineage>
</organism>
<evidence type="ECO:0000256" key="1">
    <source>
        <dbReference type="SAM" id="MobiDB-lite"/>
    </source>
</evidence>
<comment type="caution">
    <text evidence="2">The sequence shown here is derived from an EMBL/GenBank/DDBJ whole genome shotgun (WGS) entry which is preliminary data.</text>
</comment>
<protein>
    <submittedName>
        <fullName evidence="2">Uncharacterized protein</fullName>
    </submittedName>
</protein>
<feature type="compositionally biased region" description="Basic and acidic residues" evidence="1">
    <location>
        <begin position="79"/>
        <end position="95"/>
    </location>
</feature>
<keyword evidence="3" id="KW-1185">Reference proteome</keyword>
<evidence type="ECO:0000313" key="2">
    <source>
        <dbReference type="EMBL" id="KAK3282140.1"/>
    </source>
</evidence>
<feature type="region of interest" description="Disordered" evidence="1">
    <location>
        <begin position="73"/>
        <end position="110"/>
    </location>
</feature>
<feature type="region of interest" description="Disordered" evidence="1">
    <location>
        <begin position="1"/>
        <end position="27"/>
    </location>
</feature>
<feature type="compositionally biased region" description="Basic and acidic residues" evidence="1">
    <location>
        <begin position="15"/>
        <end position="25"/>
    </location>
</feature>
<dbReference type="Proteomes" id="UP001190700">
    <property type="component" value="Unassembled WGS sequence"/>
</dbReference>
<proteinExistence type="predicted"/>
<name>A0AAE0LET0_9CHLO</name>
<dbReference type="EMBL" id="LGRX02003525">
    <property type="protein sequence ID" value="KAK3282140.1"/>
    <property type="molecule type" value="Genomic_DNA"/>
</dbReference>
<accession>A0AAE0LET0</accession>
<reference evidence="2 3" key="1">
    <citation type="journal article" date="2015" name="Genome Biol. Evol.">
        <title>Comparative Genomics of a Bacterivorous Green Alga Reveals Evolutionary Causalities and Consequences of Phago-Mixotrophic Mode of Nutrition.</title>
        <authorList>
            <person name="Burns J.A."/>
            <person name="Paasch A."/>
            <person name="Narechania A."/>
            <person name="Kim E."/>
        </authorList>
    </citation>
    <scope>NUCLEOTIDE SEQUENCE [LARGE SCALE GENOMIC DNA]</scope>
    <source>
        <strain evidence="2 3">PLY_AMNH</strain>
    </source>
</reference>